<keyword evidence="3" id="KW-1185">Reference proteome</keyword>
<dbReference type="Pfam" id="PF13358">
    <property type="entry name" value="DDE_3"/>
    <property type="match status" value="1"/>
</dbReference>
<organism evidence="2 3">
    <name type="scientific">Trichonephila clavipes</name>
    <name type="common">Golden silk orbweaver</name>
    <name type="synonym">Nephila clavipes</name>
    <dbReference type="NCBI Taxonomy" id="2585209"/>
    <lineage>
        <taxon>Eukaryota</taxon>
        <taxon>Metazoa</taxon>
        <taxon>Ecdysozoa</taxon>
        <taxon>Arthropoda</taxon>
        <taxon>Chelicerata</taxon>
        <taxon>Arachnida</taxon>
        <taxon>Araneae</taxon>
        <taxon>Araneomorphae</taxon>
        <taxon>Entelegynae</taxon>
        <taxon>Araneoidea</taxon>
        <taxon>Nephilidae</taxon>
        <taxon>Trichonephila</taxon>
    </lineage>
</organism>
<sequence>MQEGTTDRQGRSHPPQCTTSLSVRTIRRRLQQNGLTARHSLLGLPLSQSYRRLRRKWCDERKTWAAEFVFTDESRICLQHHDVRIRVWRHRGQRILNSYVMHHHTGPALGIIVWGSIGYHYRLPLELNAGTLNSKCCIPKVLEQVVISNLKDLATAIFQQDNVRPHMTCISQRFFFNHQIQLLPWPDHSPDLSPLENKWSLVAQRVIQIAFPAARPH</sequence>
<dbReference type="Gene3D" id="3.30.420.10">
    <property type="entry name" value="Ribonuclease H-like superfamily/Ribonuclease H"/>
    <property type="match status" value="1"/>
</dbReference>
<accession>A0A8X6W381</accession>
<dbReference type="AlphaFoldDB" id="A0A8X6W381"/>
<dbReference type="InterPro" id="IPR038717">
    <property type="entry name" value="Tc1-like_DDE_dom"/>
</dbReference>
<evidence type="ECO:0000313" key="2">
    <source>
        <dbReference type="EMBL" id="GFY26966.1"/>
    </source>
</evidence>
<dbReference type="EMBL" id="BMAU01021378">
    <property type="protein sequence ID" value="GFY26966.1"/>
    <property type="molecule type" value="Genomic_DNA"/>
</dbReference>
<dbReference type="Proteomes" id="UP000887159">
    <property type="component" value="Unassembled WGS sequence"/>
</dbReference>
<reference evidence="2" key="1">
    <citation type="submission" date="2020-08" db="EMBL/GenBank/DDBJ databases">
        <title>Multicomponent nature underlies the extraordinary mechanical properties of spider dragline silk.</title>
        <authorList>
            <person name="Kono N."/>
            <person name="Nakamura H."/>
            <person name="Mori M."/>
            <person name="Yoshida Y."/>
            <person name="Ohtoshi R."/>
            <person name="Malay A.D."/>
            <person name="Moran D.A.P."/>
            <person name="Tomita M."/>
            <person name="Numata K."/>
            <person name="Arakawa K."/>
        </authorList>
    </citation>
    <scope>NUCLEOTIDE SEQUENCE</scope>
</reference>
<name>A0A8X6W381_TRICX</name>
<evidence type="ECO:0000313" key="3">
    <source>
        <dbReference type="Proteomes" id="UP000887159"/>
    </source>
</evidence>
<dbReference type="InterPro" id="IPR036397">
    <property type="entry name" value="RNaseH_sf"/>
</dbReference>
<comment type="caution">
    <text evidence="2">The sequence shown here is derived from an EMBL/GenBank/DDBJ whole genome shotgun (WGS) entry which is preliminary data.</text>
</comment>
<dbReference type="GO" id="GO:0003676">
    <property type="term" value="F:nucleic acid binding"/>
    <property type="evidence" value="ECO:0007669"/>
    <property type="project" value="InterPro"/>
</dbReference>
<proteinExistence type="predicted"/>
<evidence type="ECO:0000259" key="1">
    <source>
        <dbReference type="Pfam" id="PF13358"/>
    </source>
</evidence>
<protein>
    <submittedName>
        <fullName evidence="2">Transposable element Tcb1 transposase</fullName>
    </submittedName>
</protein>
<gene>
    <name evidence="2" type="primary">NCL1_33132</name>
    <name evidence="2" type="ORF">TNCV_931071</name>
</gene>
<feature type="domain" description="Tc1-like transposase DDE" evidence="1">
    <location>
        <begin position="68"/>
        <end position="208"/>
    </location>
</feature>